<dbReference type="KEGG" id="taci:TDSAC_1435"/>
<evidence type="ECO:0000256" key="3">
    <source>
        <dbReference type="ARBA" id="ARBA00022679"/>
    </source>
</evidence>
<keyword evidence="5" id="KW-0680">Restriction system</keyword>
<feature type="domain" description="Type II methyltransferase M.TaqI-like" evidence="8">
    <location>
        <begin position="559"/>
        <end position="761"/>
    </location>
</feature>
<evidence type="ECO:0000256" key="7">
    <source>
        <dbReference type="ARBA" id="ARBA00047942"/>
    </source>
</evidence>
<dbReference type="Proteomes" id="UP000244792">
    <property type="component" value="Chromosome"/>
</dbReference>
<gene>
    <name evidence="10" type="ORF">TDSAC_1435</name>
</gene>
<dbReference type="RefSeq" id="WP_108309556.1">
    <property type="nucleotide sequence ID" value="NZ_CP020921.1"/>
</dbReference>
<dbReference type="Pfam" id="PF07669">
    <property type="entry name" value="Eco57I"/>
    <property type="match status" value="1"/>
</dbReference>
<dbReference type="GO" id="GO:0009307">
    <property type="term" value="P:DNA restriction-modification system"/>
    <property type="evidence" value="ECO:0007669"/>
    <property type="project" value="UniProtKB-KW"/>
</dbReference>
<evidence type="ECO:0000259" key="9">
    <source>
        <dbReference type="Pfam" id="PF12950"/>
    </source>
</evidence>
<dbReference type="PRINTS" id="PR00507">
    <property type="entry name" value="N12N6MTFRASE"/>
</dbReference>
<dbReference type="REBASE" id="249488">
    <property type="entry name" value="Tac31271ORF1435P"/>
</dbReference>
<keyword evidence="2 10" id="KW-0489">Methyltransferase</keyword>
<dbReference type="InterPro" id="IPR025931">
    <property type="entry name" value="TaqI_C"/>
</dbReference>
<keyword evidence="6" id="KW-0238">DNA-binding</keyword>
<dbReference type="InterPro" id="IPR029063">
    <property type="entry name" value="SAM-dependent_MTases_sf"/>
</dbReference>
<reference evidence="10 11" key="1">
    <citation type="submission" date="2017-04" db="EMBL/GenBank/DDBJ databases">
        <title>Genomic insights into metabolism of Thermodesulfobium acidiphilum.</title>
        <authorList>
            <person name="Toshchakov S.V."/>
            <person name="Frolov E.N."/>
            <person name="Kublanov I.V."/>
            <person name="Samarov N.I."/>
            <person name="Novikov A."/>
            <person name="Lebedinsky A.V."/>
            <person name="Bonch-Osmolovskaya E.A."/>
            <person name="Chernyh N.A."/>
        </authorList>
    </citation>
    <scope>NUCLEOTIDE SEQUENCE [LARGE SCALE GENOMIC DNA]</scope>
    <source>
        <strain evidence="10 11">3127-1</strain>
    </source>
</reference>
<dbReference type="InterPro" id="IPR002052">
    <property type="entry name" value="DNA_methylase_N6_adenine_CS"/>
</dbReference>
<evidence type="ECO:0000313" key="11">
    <source>
        <dbReference type="Proteomes" id="UP000244792"/>
    </source>
</evidence>
<comment type="catalytic activity">
    <reaction evidence="7">
        <text>a 2'-deoxyadenosine in DNA + S-adenosyl-L-methionine = an N(6)-methyl-2'-deoxyadenosine in DNA + S-adenosyl-L-homocysteine + H(+)</text>
        <dbReference type="Rhea" id="RHEA:15197"/>
        <dbReference type="Rhea" id="RHEA-COMP:12418"/>
        <dbReference type="Rhea" id="RHEA-COMP:12419"/>
        <dbReference type="ChEBI" id="CHEBI:15378"/>
        <dbReference type="ChEBI" id="CHEBI:57856"/>
        <dbReference type="ChEBI" id="CHEBI:59789"/>
        <dbReference type="ChEBI" id="CHEBI:90615"/>
        <dbReference type="ChEBI" id="CHEBI:90616"/>
        <dbReference type="EC" id="2.1.1.72"/>
    </reaction>
</comment>
<evidence type="ECO:0000256" key="6">
    <source>
        <dbReference type="ARBA" id="ARBA00023125"/>
    </source>
</evidence>
<evidence type="ECO:0000313" key="10">
    <source>
        <dbReference type="EMBL" id="AWB10775.1"/>
    </source>
</evidence>
<organism evidence="10 11">
    <name type="scientific">Thermodesulfobium acidiphilum</name>
    <dbReference type="NCBI Taxonomy" id="1794699"/>
    <lineage>
        <taxon>Bacteria</taxon>
        <taxon>Pseudomonadati</taxon>
        <taxon>Thermodesulfobiota</taxon>
        <taxon>Thermodesulfobiia</taxon>
        <taxon>Thermodesulfobiales</taxon>
        <taxon>Thermodesulfobiaceae</taxon>
        <taxon>Thermodesulfobium</taxon>
    </lineage>
</organism>
<dbReference type="OrthoDB" id="9814572at2"/>
<dbReference type="AlphaFoldDB" id="A0A2R4W1W7"/>
<dbReference type="InterPro" id="IPR050953">
    <property type="entry name" value="N4_N6_ade-DNA_methylase"/>
</dbReference>
<dbReference type="Pfam" id="PF12950">
    <property type="entry name" value="TaqI_C"/>
    <property type="match status" value="1"/>
</dbReference>
<sequence>MNENLFKNLIKDIFEKSFDKVQFTKFLRNLLNDFEKDTFKYVGNYIPDSFEQYIKSFERIGKYKDNKKEIDLLVVHLKSETSLLRARTAQRNFIGWFLNGSRGGKLKDAALVAFVSPDQENWRFSLVKMEYRFDENGKVIEELSPARRYSFLVGKNESSHTAQSRFLPLLSPDKKPTLDDLEKAFSAERVTDEFFEKYKELFIKTVDEIEERVKTNESLRKEFEIKNINAVDFSKKLLGQIVFLYFLQKKGWLGVPKAKNWGEGDKNFLRSLFERCIEEKKNFFNDYLEYLFYDALNNERSSQADPSWHERLDCKIPFLNGGLFEPFGEYDWKNIDLLIPDDLFSNNAKEGILDIFDLFNFTVKEDEPLEKEVAVDPELLGKIYEKLNAIREDNFEEYKKALKSKGSENKFNKEYGVYYTPREIVHFMAQNALVEYLFENLKGKSQNLESLKEDLKAFIFHSEKFIENDKTAIEKGEKIEKGEQKSTKYTSKIPAFIQENAKTIDKLLEDIRILDPAVGSGAFPIGLMHEIVKAREVLNLYIGDETKTAYNFKRHSIQNSLYGVDIDKGAVEITRLRFWLSLVVDEEDLTQIKPLPNLDYKLVSGDSLSCIQKDLFKSFDTLEQLEDEYHTTTNLDRKRKLKRKIDEEIKELTDGHTEFDFEVYFSKVMRSGGFDIVIGNPPYIQLQKNAGLLAKKYKKFNYEVFNSMGDIYTLFYEKGINLLKEGGHLCFITSNKWMRAGYGEKLREFFIKQNPKILIDLGPGVFESATVDTNILLIQKKDNQNKLTATTLQKEDKKNILNAIDKKGILLEKLSKDAWFIGSSAEQRLKEKIERLGKPLKEWDVNIYRGIITGLNEAFIITTEKKDEILTNCKTEEERERTNKIIKPILRGRDIKRYYYEWAGLWVIVIPAGWTNNNKGNENAQSFIEKTFPSLMQHLKSFEAKAKKRDDKGDYWWELRHCAYYPEFEKEKVVWAEIVRQPQFYFDNEKFYVEATSFLMTGNNVKYICGLLNSGPVTYFFKNWYAGGGLGKEGYRYKKAFLENLPIPFITSSNSLLTKRIEDLLDKILVAKKENPQANTQAFEKEIDELVYKLYDLTEDEIRIIEGGR</sequence>
<dbReference type="EMBL" id="CP020921">
    <property type="protein sequence ID" value="AWB10775.1"/>
    <property type="molecule type" value="Genomic_DNA"/>
</dbReference>
<dbReference type="Gene3D" id="3.40.50.150">
    <property type="entry name" value="Vaccinia Virus protein VP39"/>
    <property type="match status" value="1"/>
</dbReference>
<dbReference type="InterPro" id="IPR011639">
    <property type="entry name" value="MethylTrfase_TaqI-like_dom"/>
</dbReference>
<evidence type="ECO:0000259" key="8">
    <source>
        <dbReference type="Pfam" id="PF07669"/>
    </source>
</evidence>
<dbReference type="PROSITE" id="PS00092">
    <property type="entry name" value="N6_MTASE"/>
    <property type="match status" value="1"/>
</dbReference>
<evidence type="ECO:0000256" key="1">
    <source>
        <dbReference type="ARBA" id="ARBA00011900"/>
    </source>
</evidence>
<dbReference type="EC" id="2.1.1.72" evidence="1"/>
<dbReference type="SUPFAM" id="SSF53335">
    <property type="entry name" value="S-adenosyl-L-methionine-dependent methyltransferases"/>
    <property type="match status" value="1"/>
</dbReference>
<evidence type="ECO:0000256" key="2">
    <source>
        <dbReference type="ARBA" id="ARBA00022603"/>
    </source>
</evidence>
<proteinExistence type="predicted"/>
<protein>
    <recommendedName>
        <fullName evidence="1">site-specific DNA-methyltransferase (adenine-specific)</fullName>
        <ecNumber evidence="1">2.1.1.72</ecNumber>
    </recommendedName>
</protein>
<keyword evidence="3" id="KW-0808">Transferase</keyword>
<dbReference type="PANTHER" id="PTHR33841">
    <property type="entry name" value="DNA METHYLTRANSFERASE YEEA-RELATED"/>
    <property type="match status" value="1"/>
</dbReference>
<keyword evidence="11" id="KW-1185">Reference proteome</keyword>
<dbReference type="PANTHER" id="PTHR33841:SF1">
    <property type="entry name" value="DNA METHYLTRANSFERASE A"/>
    <property type="match status" value="1"/>
</dbReference>
<accession>A0A2R4W1W7</accession>
<keyword evidence="4" id="KW-0949">S-adenosyl-L-methionine</keyword>
<evidence type="ECO:0000256" key="4">
    <source>
        <dbReference type="ARBA" id="ARBA00022691"/>
    </source>
</evidence>
<name>A0A2R4W1W7_THEAF</name>
<dbReference type="GO" id="GO:0009007">
    <property type="term" value="F:site-specific DNA-methyltransferase (adenine-specific) activity"/>
    <property type="evidence" value="ECO:0007669"/>
    <property type="project" value="UniProtKB-EC"/>
</dbReference>
<feature type="domain" description="TaqI-like C-terminal specificity" evidence="9">
    <location>
        <begin position="887"/>
        <end position="1047"/>
    </location>
</feature>
<dbReference type="GO" id="GO:0032259">
    <property type="term" value="P:methylation"/>
    <property type="evidence" value="ECO:0007669"/>
    <property type="project" value="UniProtKB-KW"/>
</dbReference>
<evidence type="ECO:0000256" key="5">
    <source>
        <dbReference type="ARBA" id="ARBA00022747"/>
    </source>
</evidence>
<dbReference type="GO" id="GO:0003677">
    <property type="term" value="F:DNA binding"/>
    <property type="evidence" value="ECO:0007669"/>
    <property type="project" value="UniProtKB-KW"/>
</dbReference>